<dbReference type="RefSeq" id="XP_031854515.1">
    <property type="nucleotide sequence ID" value="XM_031998624.1"/>
</dbReference>
<evidence type="ECO:0000256" key="2">
    <source>
        <dbReference type="ARBA" id="ARBA00004604"/>
    </source>
</evidence>
<evidence type="ECO:0000256" key="5">
    <source>
        <dbReference type="ARBA" id="ARBA00023242"/>
    </source>
</evidence>
<comment type="similarity">
    <text evidence="3 6">Belongs to the UTP11 family.</text>
</comment>
<dbReference type="PANTHER" id="PTHR12838:SF0">
    <property type="entry name" value="U3 SMALL NUCLEOLAR RNA-ASSOCIATED PROTEIN 11-RELATED"/>
    <property type="match status" value="1"/>
</dbReference>
<proteinExistence type="inferred from homology"/>
<evidence type="ECO:0000256" key="1">
    <source>
        <dbReference type="ARBA" id="ARBA00004099"/>
    </source>
</evidence>
<feature type="coiled-coil region" evidence="7">
    <location>
        <begin position="203"/>
        <end position="230"/>
    </location>
</feature>
<evidence type="ECO:0000256" key="4">
    <source>
        <dbReference type="ARBA" id="ARBA00022552"/>
    </source>
</evidence>
<feature type="compositionally biased region" description="Basic and acidic residues" evidence="8">
    <location>
        <begin position="15"/>
        <end position="28"/>
    </location>
</feature>
<accession>A0A5E8BZ76</accession>
<comment type="subunit">
    <text evidence="6">Component of the ribosomal small subunit (SSU) processome.</text>
</comment>
<dbReference type="Pfam" id="PF03998">
    <property type="entry name" value="Utp11"/>
    <property type="match status" value="1"/>
</dbReference>
<feature type="region of interest" description="Disordered" evidence="8">
    <location>
        <begin position="1"/>
        <end position="28"/>
    </location>
</feature>
<keyword evidence="4 6" id="KW-0698">rRNA processing</keyword>
<dbReference type="InterPro" id="IPR007144">
    <property type="entry name" value="SSU_processome_Utp11"/>
</dbReference>
<dbReference type="GO" id="GO:0032040">
    <property type="term" value="C:small-subunit processome"/>
    <property type="evidence" value="ECO:0007669"/>
    <property type="project" value="UniProtKB-UniRule"/>
</dbReference>
<gene>
    <name evidence="9" type="ORF">SAPINGB_P003909</name>
</gene>
<dbReference type="PANTHER" id="PTHR12838">
    <property type="entry name" value="U3 SMALL NUCLEOLAR RNA-ASSOCIATED PROTEIN 11"/>
    <property type="match status" value="1"/>
</dbReference>
<sequence>MGSLTLSVQKKQHRERSQPLERRKLGMLEKKKDYKLRSQDYHAKQAQLQLLRKKAEERNPDEYYHEMSHARREEDGSGVVVYDSKKGPAVSTDALTADAVKLLKTQDSSYVQTYLSKEKKNIERLEKELTFRSSGKHTVFVDSVEEADKFSAAKYFDTDKALLNRRENRLRRRQLEREGGIVVGTNSEAGLAVATAEATTLDKKRQKELNKQRLAKYKELEQRMERESDLTKVKQTMDLQRELLKKGARRKVTDRDGYSRYVWANERKR</sequence>
<evidence type="ECO:0000256" key="8">
    <source>
        <dbReference type="SAM" id="MobiDB-lite"/>
    </source>
</evidence>
<reference evidence="9 10" key="1">
    <citation type="submission" date="2019-09" db="EMBL/GenBank/DDBJ databases">
        <authorList>
            <person name="Brejova B."/>
        </authorList>
    </citation>
    <scope>NUCLEOTIDE SEQUENCE [LARGE SCALE GENOMIC DNA]</scope>
</reference>
<dbReference type="AlphaFoldDB" id="A0A5E8BZ76"/>
<protein>
    <recommendedName>
        <fullName evidence="6">U3 small nucleolar RNA-associated protein 11</fullName>
        <shortName evidence="6">U3 snoRNA-associated protein 11</shortName>
    </recommendedName>
</protein>
<evidence type="ECO:0000313" key="10">
    <source>
        <dbReference type="Proteomes" id="UP000398389"/>
    </source>
</evidence>
<evidence type="ECO:0000256" key="3">
    <source>
        <dbReference type="ARBA" id="ARBA00008105"/>
    </source>
</evidence>
<dbReference type="OrthoDB" id="29058at2759"/>
<dbReference type="GeneID" id="43582724"/>
<dbReference type="EMBL" id="CABVLU010000003">
    <property type="protein sequence ID" value="VVT54105.1"/>
    <property type="molecule type" value="Genomic_DNA"/>
</dbReference>
<dbReference type="GO" id="GO:0006364">
    <property type="term" value="P:rRNA processing"/>
    <property type="evidence" value="ECO:0007669"/>
    <property type="project" value="UniProtKB-UniRule"/>
</dbReference>
<evidence type="ECO:0000256" key="7">
    <source>
        <dbReference type="SAM" id="Coils"/>
    </source>
</evidence>
<name>A0A5E8BZ76_9ASCO</name>
<keyword evidence="7" id="KW-0175">Coiled coil</keyword>
<keyword evidence="5 6" id="KW-0539">Nucleus</keyword>
<evidence type="ECO:0000313" key="9">
    <source>
        <dbReference type="EMBL" id="VVT54105.1"/>
    </source>
</evidence>
<evidence type="ECO:0000256" key="6">
    <source>
        <dbReference type="PIRNR" id="PIRNR015952"/>
    </source>
</evidence>
<organism evidence="9 10">
    <name type="scientific">Magnusiomyces paraingens</name>
    <dbReference type="NCBI Taxonomy" id="2606893"/>
    <lineage>
        <taxon>Eukaryota</taxon>
        <taxon>Fungi</taxon>
        <taxon>Dikarya</taxon>
        <taxon>Ascomycota</taxon>
        <taxon>Saccharomycotina</taxon>
        <taxon>Dipodascomycetes</taxon>
        <taxon>Dipodascales</taxon>
        <taxon>Dipodascaceae</taxon>
        <taxon>Magnusiomyces</taxon>
    </lineage>
</organism>
<comment type="subcellular location">
    <subcellularLocation>
        <location evidence="2 6">Nucleus</location>
        <location evidence="2 6">Nucleolus</location>
    </subcellularLocation>
</comment>
<dbReference type="Proteomes" id="UP000398389">
    <property type="component" value="Unassembled WGS sequence"/>
</dbReference>
<dbReference type="PIRSF" id="PIRSF015952">
    <property type="entry name" value="U3snoRNP11"/>
    <property type="match status" value="1"/>
</dbReference>
<keyword evidence="10" id="KW-1185">Reference proteome</keyword>
<comment type="function">
    <text evidence="1 6">Involved in nucleolar processing of pre-18S ribosomal RNA.</text>
</comment>